<name>A0A918JJ18_9ALTE</name>
<dbReference type="PANTHER" id="PTHR11203:SF49">
    <property type="entry name" value="BLL1145 PROTEIN"/>
    <property type="match status" value="1"/>
</dbReference>
<dbReference type="Gene3D" id="3.60.15.10">
    <property type="entry name" value="Ribonuclease Z/Hydroxyacylglutathione hydrolase-like"/>
    <property type="match status" value="1"/>
</dbReference>
<dbReference type="GO" id="GO:0016874">
    <property type="term" value="F:ligase activity"/>
    <property type="evidence" value="ECO:0007669"/>
    <property type="project" value="UniProtKB-KW"/>
</dbReference>
<gene>
    <name evidence="1" type="ORF">GCM10007391_16150</name>
</gene>
<dbReference type="AlphaFoldDB" id="A0A918JJ18"/>
<dbReference type="SUPFAM" id="SSF56281">
    <property type="entry name" value="Metallo-hydrolase/oxidoreductase"/>
    <property type="match status" value="1"/>
</dbReference>
<keyword evidence="1" id="KW-0436">Ligase</keyword>
<dbReference type="InterPro" id="IPR036866">
    <property type="entry name" value="RibonucZ/Hydroxyglut_hydro"/>
</dbReference>
<dbReference type="GO" id="GO:0004521">
    <property type="term" value="F:RNA endonuclease activity"/>
    <property type="evidence" value="ECO:0007669"/>
    <property type="project" value="TreeGrafter"/>
</dbReference>
<comment type="caution">
    <text evidence="1">The sequence shown here is derived from an EMBL/GenBank/DDBJ whole genome shotgun (WGS) entry which is preliminary data.</text>
</comment>
<protein>
    <submittedName>
        <fullName evidence="1">DNA ligase-associated DEXH box helicase</fullName>
    </submittedName>
</protein>
<evidence type="ECO:0000313" key="1">
    <source>
        <dbReference type="EMBL" id="GGW83442.1"/>
    </source>
</evidence>
<dbReference type="EMBL" id="BMXP01000003">
    <property type="protein sequence ID" value="GGW83442.1"/>
    <property type="molecule type" value="Genomic_DNA"/>
</dbReference>
<reference evidence="1" key="1">
    <citation type="journal article" date="2014" name="Int. J. Syst. Evol. Microbiol.">
        <title>Complete genome sequence of Corynebacterium casei LMG S-19264T (=DSM 44701T), isolated from a smear-ripened cheese.</title>
        <authorList>
            <consortium name="US DOE Joint Genome Institute (JGI-PGF)"/>
            <person name="Walter F."/>
            <person name="Albersmeier A."/>
            <person name="Kalinowski J."/>
            <person name="Ruckert C."/>
        </authorList>
    </citation>
    <scope>NUCLEOTIDE SEQUENCE</scope>
    <source>
        <strain evidence="1">KCTC 22164</strain>
    </source>
</reference>
<reference evidence="1" key="2">
    <citation type="submission" date="2020-09" db="EMBL/GenBank/DDBJ databases">
        <authorList>
            <person name="Sun Q."/>
            <person name="Kim S."/>
        </authorList>
    </citation>
    <scope>NUCLEOTIDE SEQUENCE</scope>
    <source>
        <strain evidence="1">KCTC 22164</strain>
    </source>
</reference>
<dbReference type="InterPro" id="IPR026360">
    <property type="entry name" value="Xnuc_lig_assoc"/>
</dbReference>
<accession>A0A918JJ18</accession>
<dbReference type="Proteomes" id="UP000631300">
    <property type="component" value="Unassembled WGS sequence"/>
</dbReference>
<keyword evidence="2" id="KW-1185">Reference proteome</keyword>
<evidence type="ECO:0000313" key="2">
    <source>
        <dbReference type="Proteomes" id="UP000631300"/>
    </source>
</evidence>
<dbReference type="PANTHER" id="PTHR11203">
    <property type="entry name" value="CLEAVAGE AND POLYADENYLATION SPECIFICITY FACTOR FAMILY MEMBER"/>
    <property type="match status" value="1"/>
</dbReference>
<proteinExistence type="predicted"/>
<organism evidence="1 2">
    <name type="scientific">Alteromonas halophila</name>
    <dbReference type="NCBI Taxonomy" id="516698"/>
    <lineage>
        <taxon>Bacteria</taxon>
        <taxon>Pseudomonadati</taxon>
        <taxon>Pseudomonadota</taxon>
        <taxon>Gammaproteobacteria</taxon>
        <taxon>Alteromonadales</taxon>
        <taxon>Alteromonadaceae</taxon>
        <taxon>Alteromonas/Salinimonas group</taxon>
        <taxon>Alteromonas</taxon>
    </lineage>
</organism>
<dbReference type="InterPro" id="IPR050698">
    <property type="entry name" value="MBL"/>
</dbReference>
<dbReference type="NCBIfam" id="TIGR04122">
    <property type="entry name" value="Xnuc_lig_assoc"/>
    <property type="match status" value="1"/>
</dbReference>
<sequence>MHPRQWMTVHQKGLYCAPADCYIDPMEKVDTAIITHGHADHARPGHKRVIASAPTLDIMRTRYGNDMARQTIALASGHVKALGDAGDPVYLSLVPAGHILGSCQAVLSYRDQRLVISGDYKRRPDPTCPPFEVTPCDVFITEATFGLPVFKHPPIEREIAKLLNSLAVFPHRCHLVGTYALGKCQRVLLALREAGYTKPVYLHGALLRLCSLYQRYGIELGELVAVSDVDDKSTLAGEIVLAPPSALADRWSRSLPEVRTVMASGWMQIRARARQRKAELPLIISDHCDWPELISTLRDVSPQEVWVTHGREDALVYQARTMGFKAQALSLIGYENEDESG</sequence>